<keyword evidence="7 9" id="KW-1133">Transmembrane helix</keyword>
<evidence type="ECO:0000256" key="3">
    <source>
        <dbReference type="ARBA" id="ARBA00022448"/>
    </source>
</evidence>
<keyword evidence="5" id="KW-0547">Nucleotide-binding</keyword>
<reference evidence="12" key="2">
    <citation type="journal article" date="2016" name="Sci. Rep.">
        <title>Dictyocaulus viviparus genome, variome and transcriptome elucidate lungworm biology and support future intervention.</title>
        <authorList>
            <person name="McNulty S.N."/>
            <person name="Strube C."/>
            <person name="Rosa B.A."/>
            <person name="Martin J.C."/>
            <person name="Tyagi R."/>
            <person name="Choi Y.J."/>
            <person name="Wang Q."/>
            <person name="Hallsworth Pepin K."/>
            <person name="Zhang X."/>
            <person name="Ozersky P."/>
            <person name="Wilson R.K."/>
            <person name="Sternberg P.W."/>
            <person name="Gasser R.B."/>
            <person name="Mitreva M."/>
        </authorList>
    </citation>
    <scope>NUCLEOTIDE SEQUENCE [LARGE SCALE GENOMIC DNA]</scope>
    <source>
        <strain evidence="12">HannoverDv2000</strain>
    </source>
</reference>
<dbReference type="InterPro" id="IPR050352">
    <property type="entry name" value="ABCG_transporters"/>
</dbReference>
<accession>A0A0D8Y953</accession>
<dbReference type="Proteomes" id="UP000053766">
    <property type="component" value="Unassembled WGS sequence"/>
</dbReference>
<keyword evidence="12" id="KW-1185">Reference proteome</keyword>
<evidence type="ECO:0000313" key="11">
    <source>
        <dbReference type="EMBL" id="KJH52524.1"/>
    </source>
</evidence>
<keyword evidence="4 9" id="KW-0812">Transmembrane</keyword>
<reference evidence="11 12" key="1">
    <citation type="submission" date="2013-11" db="EMBL/GenBank/DDBJ databases">
        <title>Draft genome of the bovine lungworm Dictyocaulus viviparus.</title>
        <authorList>
            <person name="Mitreva M."/>
        </authorList>
    </citation>
    <scope>NUCLEOTIDE SEQUENCE [LARGE SCALE GENOMIC DNA]</scope>
    <source>
        <strain evidence="11 12">HannoverDv2000</strain>
    </source>
</reference>
<name>A0A0D8Y953_DICVI</name>
<comment type="similarity">
    <text evidence="2">Belongs to the ABC transporter superfamily. ABCG family. Eye pigment precursor importer (TC 3.A.1.204) subfamily.</text>
</comment>
<dbReference type="Gene3D" id="3.40.50.300">
    <property type="entry name" value="P-loop containing nucleotide triphosphate hydrolases"/>
    <property type="match status" value="1"/>
</dbReference>
<evidence type="ECO:0000256" key="7">
    <source>
        <dbReference type="ARBA" id="ARBA00022989"/>
    </source>
</evidence>
<dbReference type="GO" id="GO:0016887">
    <property type="term" value="F:ATP hydrolysis activity"/>
    <property type="evidence" value="ECO:0007669"/>
    <property type="project" value="InterPro"/>
</dbReference>
<dbReference type="Pfam" id="PF19055">
    <property type="entry name" value="ABC2_membrane_7"/>
    <property type="match status" value="1"/>
</dbReference>
<proteinExistence type="inferred from homology"/>
<evidence type="ECO:0000256" key="5">
    <source>
        <dbReference type="ARBA" id="ARBA00022741"/>
    </source>
</evidence>
<gene>
    <name evidence="11" type="ORF">DICVIV_01234</name>
</gene>
<dbReference type="AlphaFoldDB" id="A0A0D8Y953"/>
<dbReference type="InterPro" id="IPR003593">
    <property type="entry name" value="AAA+_ATPase"/>
</dbReference>
<dbReference type="PROSITE" id="PS00211">
    <property type="entry name" value="ABC_TRANSPORTER_1"/>
    <property type="match status" value="1"/>
</dbReference>
<dbReference type="PANTHER" id="PTHR48041">
    <property type="entry name" value="ABC TRANSPORTER G FAMILY MEMBER 28"/>
    <property type="match status" value="1"/>
</dbReference>
<dbReference type="PROSITE" id="PS50893">
    <property type="entry name" value="ABC_TRANSPORTER_2"/>
    <property type="match status" value="1"/>
</dbReference>
<evidence type="ECO:0000256" key="8">
    <source>
        <dbReference type="ARBA" id="ARBA00023136"/>
    </source>
</evidence>
<dbReference type="SMART" id="SM00382">
    <property type="entry name" value="AAA"/>
    <property type="match status" value="1"/>
</dbReference>
<dbReference type="GO" id="GO:0005524">
    <property type="term" value="F:ATP binding"/>
    <property type="evidence" value="ECO:0007669"/>
    <property type="project" value="UniProtKB-KW"/>
</dbReference>
<dbReference type="STRING" id="29172.A0A0D8Y953"/>
<dbReference type="OrthoDB" id="66620at2759"/>
<dbReference type="SUPFAM" id="SSF52540">
    <property type="entry name" value="P-loop containing nucleoside triphosphate hydrolases"/>
    <property type="match status" value="1"/>
</dbReference>
<sequence length="657" mass="75029">MFLSWYGISAHLSIQIERDSRLRRMCFRWRKNGGRRMPISILSDVYGTAGPGQLVAIMGSSGAGKTCLLNVLAHRNLDNLKIHGTIKRKIELYKIKVNQQLATKEFMRSACAYIQQDHCFIGSLTVKEHLMFNLGLEECADSIIGTRSIKGISGGEKKRVAFATEILTNPPILFCDEPTSGLDSFLALQIVNVLKNLAVTKSMTIMVTIHQPSSQVFELFDRIYLLTDGRVAFCGNQAEACDFWSELGDPLPRNFNPADHYISAIIDTVALPYLLYPYFRWFEQFRSLYWRSTMTVLREPTLLKVQLIQTVVGNARNKTRKWFEQFRSLYWRSTMTVLREPTLLKVQLIQTVVIAVLTGSVYLNNSYTQQKVANINGSLYQMITNMAFMFQFAVLHHFCSEMQTFYREYDSGLYTVSSFFIAKNMAELPNYTLSALVFSSILYWMSRLIPLWDAFVFYLLVGVLVQSTAISIEVVSDIFDVINGRMKSLRIKVGKLRQTLVIYTVVITRINSLSKSIFNHMIQALCKLAILGYAMGCIFGTVSTASAVLPIFVVPMMAFGGYFINQGSLPIYFYPFKFLSYFGYAYESLAVNEWSHVERIYGCEPPMRCYKNGSDVIKHLSFSPQNMWINVVILFLMIFIFRFIGFASLSIKARSRK</sequence>
<keyword evidence="3" id="KW-0813">Transport</keyword>
<keyword evidence="6 11" id="KW-0067">ATP-binding</keyword>
<evidence type="ECO:0000256" key="9">
    <source>
        <dbReference type="SAM" id="Phobius"/>
    </source>
</evidence>
<dbReference type="GO" id="GO:0140359">
    <property type="term" value="F:ABC-type transporter activity"/>
    <property type="evidence" value="ECO:0007669"/>
    <property type="project" value="InterPro"/>
</dbReference>
<feature type="transmembrane region" description="Helical" evidence="9">
    <location>
        <begin position="627"/>
        <end position="651"/>
    </location>
</feature>
<evidence type="ECO:0000256" key="6">
    <source>
        <dbReference type="ARBA" id="ARBA00022840"/>
    </source>
</evidence>
<dbReference type="InterPro" id="IPR003439">
    <property type="entry name" value="ABC_transporter-like_ATP-bd"/>
</dbReference>
<dbReference type="GO" id="GO:0005886">
    <property type="term" value="C:plasma membrane"/>
    <property type="evidence" value="ECO:0007669"/>
    <property type="project" value="TreeGrafter"/>
</dbReference>
<evidence type="ECO:0000256" key="2">
    <source>
        <dbReference type="ARBA" id="ARBA00005814"/>
    </source>
</evidence>
<dbReference type="EMBL" id="KN716163">
    <property type="protein sequence ID" value="KJH52524.1"/>
    <property type="molecule type" value="Genomic_DNA"/>
</dbReference>
<dbReference type="Pfam" id="PF01061">
    <property type="entry name" value="ABC2_membrane"/>
    <property type="match status" value="2"/>
</dbReference>
<feature type="domain" description="ABC transporter" evidence="10">
    <location>
        <begin position="20"/>
        <end position="253"/>
    </location>
</feature>
<protein>
    <submittedName>
        <fullName evidence="11">ABC transporter, ATP-binding protein</fullName>
    </submittedName>
</protein>
<dbReference type="PANTHER" id="PTHR48041:SF139">
    <property type="entry name" value="PROTEIN SCARLET"/>
    <property type="match status" value="1"/>
</dbReference>
<dbReference type="Pfam" id="PF00005">
    <property type="entry name" value="ABC_tran"/>
    <property type="match status" value="1"/>
</dbReference>
<feature type="transmembrane region" description="Helical" evidence="9">
    <location>
        <begin position="530"/>
        <end position="557"/>
    </location>
</feature>
<feature type="transmembrane region" description="Helical" evidence="9">
    <location>
        <begin position="342"/>
        <end position="363"/>
    </location>
</feature>
<dbReference type="InterPro" id="IPR027417">
    <property type="entry name" value="P-loop_NTPase"/>
</dbReference>
<evidence type="ECO:0000256" key="1">
    <source>
        <dbReference type="ARBA" id="ARBA00004141"/>
    </source>
</evidence>
<dbReference type="InterPro" id="IPR043926">
    <property type="entry name" value="ABCG_dom"/>
</dbReference>
<dbReference type="InterPro" id="IPR013525">
    <property type="entry name" value="ABC2_TM"/>
</dbReference>
<evidence type="ECO:0000313" key="12">
    <source>
        <dbReference type="Proteomes" id="UP000053766"/>
    </source>
</evidence>
<comment type="subcellular location">
    <subcellularLocation>
        <location evidence="1">Membrane</location>
        <topology evidence="1">Multi-pass membrane protein</topology>
    </subcellularLocation>
</comment>
<feature type="transmembrane region" description="Helical" evidence="9">
    <location>
        <begin position="378"/>
        <end position="399"/>
    </location>
</feature>
<evidence type="ECO:0000256" key="4">
    <source>
        <dbReference type="ARBA" id="ARBA00022692"/>
    </source>
</evidence>
<feature type="transmembrane region" description="Helical" evidence="9">
    <location>
        <begin position="457"/>
        <end position="479"/>
    </location>
</feature>
<organism evidence="11 12">
    <name type="scientific">Dictyocaulus viviparus</name>
    <name type="common">Bovine lungworm</name>
    <dbReference type="NCBI Taxonomy" id="29172"/>
    <lineage>
        <taxon>Eukaryota</taxon>
        <taxon>Metazoa</taxon>
        <taxon>Ecdysozoa</taxon>
        <taxon>Nematoda</taxon>
        <taxon>Chromadorea</taxon>
        <taxon>Rhabditida</taxon>
        <taxon>Rhabditina</taxon>
        <taxon>Rhabditomorpha</taxon>
        <taxon>Strongyloidea</taxon>
        <taxon>Metastrongylidae</taxon>
        <taxon>Dictyocaulus</taxon>
    </lineage>
</organism>
<evidence type="ECO:0000259" key="10">
    <source>
        <dbReference type="PROSITE" id="PS50893"/>
    </source>
</evidence>
<keyword evidence="8 9" id="KW-0472">Membrane</keyword>
<dbReference type="InterPro" id="IPR017871">
    <property type="entry name" value="ABC_transporter-like_CS"/>
</dbReference>